<comment type="caution">
    <text evidence="4">The sequence shown here is derived from an EMBL/GenBank/DDBJ whole genome shotgun (WGS) entry which is preliminary data.</text>
</comment>
<dbReference type="InterPro" id="IPR008978">
    <property type="entry name" value="HSP20-like_chaperone"/>
</dbReference>
<evidence type="ECO:0000259" key="3">
    <source>
        <dbReference type="PROSITE" id="PS01031"/>
    </source>
</evidence>
<dbReference type="CDD" id="cd06464">
    <property type="entry name" value="ACD_sHsps-like"/>
    <property type="match status" value="1"/>
</dbReference>
<reference evidence="4 5" key="1">
    <citation type="journal article" date="2015" name="Nature">
        <title>rRNA introns, odd ribosomes, and small enigmatic genomes across a large radiation of phyla.</title>
        <authorList>
            <person name="Brown C.T."/>
            <person name="Hug L.A."/>
            <person name="Thomas B.C."/>
            <person name="Sharon I."/>
            <person name="Castelle C.J."/>
            <person name="Singh A."/>
            <person name="Wilkins M.J."/>
            <person name="Williams K.H."/>
            <person name="Banfield J.F."/>
        </authorList>
    </citation>
    <scope>NUCLEOTIDE SEQUENCE [LARGE SCALE GENOMIC DNA]</scope>
</reference>
<accession>A0A0G0EUZ5</accession>
<evidence type="ECO:0000256" key="1">
    <source>
        <dbReference type="PROSITE-ProRule" id="PRU00285"/>
    </source>
</evidence>
<organism evidence="4 5">
    <name type="scientific">Candidatus Daviesbacteria bacterium GW2011_GWB1_36_5</name>
    <dbReference type="NCBI Taxonomy" id="1618426"/>
    <lineage>
        <taxon>Bacteria</taxon>
        <taxon>Candidatus Daviesiibacteriota</taxon>
    </lineage>
</organism>
<gene>
    <name evidence="4" type="ORF">US19_C0001G0061</name>
</gene>
<dbReference type="PROSITE" id="PS01031">
    <property type="entry name" value="SHSP"/>
    <property type="match status" value="1"/>
</dbReference>
<evidence type="ECO:0000313" key="4">
    <source>
        <dbReference type="EMBL" id="KKQ10723.1"/>
    </source>
</evidence>
<protein>
    <recommendedName>
        <fullName evidence="3">SHSP domain-containing protein</fullName>
    </recommendedName>
</protein>
<dbReference type="PANTHER" id="PTHR11527">
    <property type="entry name" value="HEAT-SHOCK PROTEIN 20 FAMILY MEMBER"/>
    <property type="match status" value="1"/>
</dbReference>
<dbReference type="Proteomes" id="UP000034492">
    <property type="component" value="Unassembled WGS sequence"/>
</dbReference>
<dbReference type="Pfam" id="PF00011">
    <property type="entry name" value="HSP20"/>
    <property type="match status" value="1"/>
</dbReference>
<proteinExistence type="inferred from homology"/>
<dbReference type="AlphaFoldDB" id="A0A0G0EUZ5"/>
<comment type="similarity">
    <text evidence="1 2">Belongs to the small heat shock protein (HSP20) family.</text>
</comment>
<evidence type="ECO:0000313" key="5">
    <source>
        <dbReference type="Proteomes" id="UP000034492"/>
    </source>
</evidence>
<dbReference type="Gene3D" id="2.60.40.790">
    <property type="match status" value="1"/>
</dbReference>
<feature type="domain" description="SHSP" evidence="3">
    <location>
        <begin position="29"/>
        <end position="138"/>
    </location>
</feature>
<name>A0A0G0EUZ5_9BACT</name>
<sequence length="138" mass="15640">MPNGLIPRNFWTFPTLRMPSVMEDLLEETRLDTIPSGLSVSEDNKNFYIDAALPGIDPKKIEVTFDNGILHVSGEAKEEEKEKKYYRKATSSFSYRVSVPTDVNPKTTPEATYKDGMMHIVFKKTAPSKPKKIEVKTV</sequence>
<dbReference type="InterPro" id="IPR031107">
    <property type="entry name" value="Small_HSP"/>
</dbReference>
<dbReference type="EMBL" id="LBSA01000001">
    <property type="protein sequence ID" value="KKQ10723.1"/>
    <property type="molecule type" value="Genomic_DNA"/>
</dbReference>
<dbReference type="SUPFAM" id="SSF49764">
    <property type="entry name" value="HSP20-like chaperones"/>
    <property type="match status" value="1"/>
</dbReference>
<dbReference type="InterPro" id="IPR002068">
    <property type="entry name" value="A-crystallin/Hsp20_dom"/>
</dbReference>
<evidence type="ECO:0000256" key="2">
    <source>
        <dbReference type="RuleBase" id="RU003616"/>
    </source>
</evidence>